<dbReference type="Gene3D" id="1.10.357.10">
    <property type="entry name" value="Tetracycline Repressor, domain 2"/>
    <property type="match status" value="1"/>
</dbReference>
<keyword evidence="2" id="KW-0805">Transcription regulation</keyword>
<dbReference type="SUPFAM" id="SSF48498">
    <property type="entry name" value="Tetracyclin repressor-like, C-terminal domain"/>
    <property type="match status" value="1"/>
</dbReference>
<dbReference type="Pfam" id="PF00440">
    <property type="entry name" value="TetR_N"/>
    <property type="match status" value="1"/>
</dbReference>
<evidence type="ECO:0000259" key="6">
    <source>
        <dbReference type="PROSITE" id="PS50977"/>
    </source>
</evidence>
<evidence type="ECO:0000313" key="7">
    <source>
        <dbReference type="EMBL" id="ROR46542.1"/>
    </source>
</evidence>
<dbReference type="Pfam" id="PF13977">
    <property type="entry name" value="TetR_C_6"/>
    <property type="match status" value="1"/>
</dbReference>
<evidence type="ECO:0000256" key="1">
    <source>
        <dbReference type="ARBA" id="ARBA00022491"/>
    </source>
</evidence>
<dbReference type="PRINTS" id="PR00455">
    <property type="entry name" value="HTHTETR"/>
</dbReference>
<dbReference type="OrthoDB" id="5242433at2"/>
<dbReference type="PANTHER" id="PTHR30055:SF234">
    <property type="entry name" value="HTH-TYPE TRANSCRIPTIONAL REGULATOR BETI"/>
    <property type="match status" value="1"/>
</dbReference>
<name>A0A8G1UM56_9ACTN</name>
<evidence type="ECO:0000256" key="2">
    <source>
        <dbReference type="ARBA" id="ARBA00023015"/>
    </source>
</evidence>
<feature type="domain" description="HTH tetR-type" evidence="6">
    <location>
        <begin position="7"/>
        <end position="67"/>
    </location>
</feature>
<dbReference type="SUPFAM" id="SSF46689">
    <property type="entry name" value="Homeodomain-like"/>
    <property type="match status" value="1"/>
</dbReference>
<dbReference type="InterPro" id="IPR050109">
    <property type="entry name" value="HTH-type_TetR-like_transc_reg"/>
</dbReference>
<dbReference type="InterPro" id="IPR001647">
    <property type="entry name" value="HTH_TetR"/>
</dbReference>
<dbReference type="AlphaFoldDB" id="A0A8G1UM56"/>
<keyword evidence="3 5" id="KW-0238">DNA-binding</keyword>
<protein>
    <submittedName>
        <fullName evidence="7">TetR family transcriptional regulator</fullName>
    </submittedName>
</protein>
<dbReference type="PROSITE" id="PS50977">
    <property type="entry name" value="HTH_TETR_2"/>
    <property type="match status" value="1"/>
</dbReference>
<keyword evidence="4" id="KW-0804">Transcription</keyword>
<dbReference type="Proteomes" id="UP000267408">
    <property type="component" value="Unassembled WGS sequence"/>
</dbReference>
<comment type="caution">
    <text evidence="7">The sequence shown here is derived from an EMBL/GenBank/DDBJ whole genome shotgun (WGS) entry which is preliminary data.</text>
</comment>
<dbReference type="GO" id="GO:0003700">
    <property type="term" value="F:DNA-binding transcription factor activity"/>
    <property type="evidence" value="ECO:0007669"/>
    <property type="project" value="TreeGrafter"/>
</dbReference>
<dbReference type="InterPro" id="IPR009057">
    <property type="entry name" value="Homeodomain-like_sf"/>
</dbReference>
<dbReference type="InterPro" id="IPR036271">
    <property type="entry name" value="Tet_transcr_reg_TetR-rel_C_sf"/>
</dbReference>
<feature type="DNA-binding region" description="H-T-H motif" evidence="5">
    <location>
        <begin position="30"/>
        <end position="49"/>
    </location>
</feature>
<dbReference type="EMBL" id="RJVJ01000001">
    <property type="protein sequence ID" value="ROR46542.1"/>
    <property type="molecule type" value="Genomic_DNA"/>
</dbReference>
<keyword evidence="1" id="KW-0678">Repressor</keyword>
<reference evidence="7 8" key="1">
    <citation type="submission" date="2018-11" db="EMBL/GenBank/DDBJ databases">
        <title>Sequencing the genomes of 1000 actinobacteria strains.</title>
        <authorList>
            <person name="Klenk H.-P."/>
        </authorList>
    </citation>
    <scope>NUCLEOTIDE SEQUENCE [LARGE SCALE GENOMIC DNA]</scope>
    <source>
        <strain evidence="7 8">DSM 44780</strain>
    </source>
</reference>
<evidence type="ECO:0000256" key="5">
    <source>
        <dbReference type="PROSITE-ProRule" id="PRU00335"/>
    </source>
</evidence>
<sequence>MAHVSAAERRPQLIKAAIDLMSREGIAAGSTRAVAAELGVAQATLQYIFGTKKDLYRAVIEQLTDDYIDRVRAAHPDDGPFPQQVEALVHALWDGMTDDYNRYVLLYEFSAMAFRDPDLRRILSEHEQRSEQTAADLLDALADAHGIDLSLPSRDIAVLFLAGFSGLVDRHLLLGAGGGQKRLDRPAALDQFVAAMVGLCLGQSAALVQQLPD</sequence>
<dbReference type="RefSeq" id="WP_123559213.1">
    <property type="nucleotide sequence ID" value="NZ_RJVJ01000001.1"/>
</dbReference>
<evidence type="ECO:0000313" key="8">
    <source>
        <dbReference type="Proteomes" id="UP000267408"/>
    </source>
</evidence>
<organism evidence="7 8">
    <name type="scientific">Kitasatospora cineracea</name>
    <dbReference type="NCBI Taxonomy" id="88074"/>
    <lineage>
        <taxon>Bacteria</taxon>
        <taxon>Bacillati</taxon>
        <taxon>Actinomycetota</taxon>
        <taxon>Actinomycetes</taxon>
        <taxon>Kitasatosporales</taxon>
        <taxon>Streptomycetaceae</taxon>
        <taxon>Kitasatospora</taxon>
    </lineage>
</organism>
<evidence type="ECO:0000256" key="4">
    <source>
        <dbReference type="ARBA" id="ARBA00023163"/>
    </source>
</evidence>
<dbReference type="PANTHER" id="PTHR30055">
    <property type="entry name" value="HTH-TYPE TRANSCRIPTIONAL REGULATOR RUTR"/>
    <property type="match status" value="1"/>
</dbReference>
<gene>
    <name evidence="7" type="ORF">EDD39_4817</name>
</gene>
<dbReference type="GO" id="GO:0000976">
    <property type="term" value="F:transcription cis-regulatory region binding"/>
    <property type="evidence" value="ECO:0007669"/>
    <property type="project" value="TreeGrafter"/>
</dbReference>
<dbReference type="InterPro" id="IPR039538">
    <property type="entry name" value="BetI_C"/>
</dbReference>
<accession>A0A8G1UM56</accession>
<proteinExistence type="predicted"/>
<evidence type="ECO:0000256" key="3">
    <source>
        <dbReference type="ARBA" id="ARBA00023125"/>
    </source>
</evidence>